<feature type="compositionally biased region" description="Low complexity" evidence="5">
    <location>
        <begin position="25"/>
        <end position="39"/>
    </location>
</feature>
<keyword evidence="8" id="KW-1185">Reference proteome</keyword>
<evidence type="ECO:0000256" key="2">
    <source>
        <dbReference type="ARBA" id="ARBA00022692"/>
    </source>
</evidence>
<dbReference type="Pfam" id="PF02535">
    <property type="entry name" value="Zip"/>
    <property type="match status" value="2"/>
</dbReference>
<dbReference type="GO" id="GO:0005886">
    <property type="term" value="C:plasma membrane"/>
    <property type="evidence" value="ECO:0007669"/>
    <property type="project" value="TreeGrafter"/>
</dbReference>
<keyword evidence="3 6" id="KW-1133">Transmembrane helix</keyword>
<proteinExistence type="predicted"/>
<feature type="region of interest" description="Disordered" evidence="5">
    <location>
        <begin position="214"/>
        <end position="251"/>
    </location>
</feature>
<dbReference type="InterPro" id="IPR003689">
    <property type="entry name" value="ZIP"/>
</dbReference>
<feature type="transmembrane region" description="Helical" evidence="6">
    <location>
        <begin position="157"/>
        <end position="180"/>
    </location>
</feature>
<dbReference type="GO" id="GO:0005385">
    <property type="term" value="F:zinc ion transmembrane transporter activity"/>
    <property type="evidence" value="ECO:0007669"/>
    <property type="project" value="TreeGrafter"/>
</dbReference>
<feature type="transmembrane region" description="Helical" evidence="6">
    <location>
        <begin position="285"/>
        <end position="309"/>
    </location>
</feature>
<feature type="compositionally biased region" description="Low complexity" evidence="5">
    <location>
        <begin position="214"/>
        <end position="236"/>
    </location>
</feature>
<evidence type="ECO:0000256" key="6">
    <source>
        <dbReference type="SAM" id="Phobius"/>
    </source>
</evidence>
<evidence type="ECO:0000313" key="8">
    <source>
        <dbReference type="Proteomes" id="UP000054018"/>
    </source>
</evidence>
<evidence type="ECO:0008006" key="9">
    <source>
        <dbReference type="Google" id="ProtNLM"/>
    </source>
</evidence>
<dbReference type="AlphaFoldDB" id="A0A0C9Z668"/>
<feature type="compositionally biased region" description="Polar residues" evidence="5">
    <location>
        <begin position="40"/>
        <end position="50"/>
    </location>
</feature>
<dbReference type="PANTHER" id="PTHR11040">
    <property type="entry name" value="ZINC/IRON TRANSPORTER"/>
    <property type="match status" value="1"/>
</dbReference>
<dbReference type="STRING" id="765257.A0A0C9Z668"/>
<evidence type="ECO:0000256" key="1">
    <source>
        <dbReference type="ARBA" id="ARBA00004141"/>
    </source>
</evidence>
<keyword evidence="2 6" id="KW-0812">Transmembrane</keyword>
<evidence type="ECO:0000313" key="7">
    <source>
        <dbReference type="EMBL" id="KIK24691.1"/>
    </source>
</evidence>
<dbReference type="Proteomes" id="UP000054018">
    <property type="component" value="Unassembled WGS sequence"/>
</dbReference>
<name>A0A0C9Z668_9AGAM</name>
<evidence type="ECO:0000256" key="3">
    <source>
        <dbReference type="ARBA" id="ARBA00022989"/>
    </source>
</evidence>
<keyword evidence="4 6" id="KW-0472">Membrane</keyword>
<feature type="compositionally biased region" description="Polar residues" evidence="5">
    <location>
        <begin position="1"/>
        <end position="17"/>
    </location>
</feature>
<gene>
    <name evidence="7" type="ORF">PISMIDRAFT_398309</name>
</gene>
<reference evidence="7 8" key="1">
    <citation type="submission" date="2014-04" db="EMBL/GenBank/DDBJ databases">
        <authorList>
            <consortium name="DOE Joint Genome Institute"/>
            <person name="Kuo A."/>
            <person name="Kohler A."/>
            <person name="Costa M.D."/>
            <person name="Nagy L.G."/>
            <person name="Floudas D."/>
            <person name="Copeland A."/>
            <person name="Barry K.W."/>
            <person name="Cichocki N."/>
            <person name="Veneault-Fourrey C."/>
            <person name="LaButti K."/>
            <person name="Lindquist E.A."/>
            <person name="Lipzen A."/>
            <person name="Lundell T."/>
            <person name="Morin E."/>
            <person name="Murat C."/>
            <person name="Sun H."/>
            <person name="Tunlid A."/>
            <person name="Henrissat B."/>
            <person name="Grigoriev I.V."/>
            <person name="Hibbett D.S."/>
            <person name="Martin F."/>
            <person name="Nordberg H.P."/>
            <person name="Cantor M.N."/>
            <person name="Hua S.X."/>
        </authorList>
    </citation>
    <scope>NUCLEOTIDE SEQUENCE [LARGE SCALE GENOMIC DNA]</scope>
    <source>
        <strain evidence="7 8">441</strain>
    </source>
</reference>
<feature type="transmembrane region" description="Helical" evidence="6">
    <location>
        <begin position="321"/>
        <end position="345"/>
    </location>
</feature>
<evidence type="ECO:0000256" key="4">
    <source>
        <dbReference type="ARBA" id="ARBA00023136"/>
    </source>
</evidence>
<evidence type="ECO:0000256" key="5">
    <source>
        <dbReference type="SAM" id="MobiDB-lite"/>
    </source>
</evidence>
<dbReference type="OrthoDB" id="448280at2759"/>
<dbReference type="PANTHER" id="PTHR11040:SF44">
    <property type="entry name" value="PROTEIN ZNTC-RELATED"/>
    <property type="match status" value="1"/>
</dbReference>
<dbReference type="HOGENOM" id="CLU_027089_2_0_1"/>
<dbReference type="EMBL" id="KN833714">
    <property type="protein sequence ID" value="KIK24691.1"/>
    <property type="molecule type" value="Genomic_DNA"/>
</dbReference>
<sequence length="375" mass="40266">MGSAKQNETRTDLQNSSHPRRYQYSHSHLQHQSGSSHLGTATSQAGSNPHATHRHGDVLPTSSVGTYAAQHARQLDEVTQDVPTIIEGHHRHEPRTAHSVHHERVPRLPYIYGPGEFGQGMTLADGGIHDHDVEHLHDDDDDGNAGHEPRIGKKRQVVGILVLQLGIMIHSLVIGLTLAIKTGSDFASLLVAVIFHQFFEGLSLGIRIASLPSSSSSSATTARIPPVSVPESNSSSFEALPSTDGRVHGRSMSPTLRNVDVEFGLTAHPRTTENKKWDFMDVLKPTLACSFAVTTPIGIGLGMIVFGVGGSSAHMRLVQGLMSGISAGMLIYAACVEMLAADFVMDPTLWRSGWKRQFVAVGSLLMGAIGMGVVP</sequence>
<feature type="transmembrane region" description="Helical" evidence="6">
    <location>
        <begin position="186"/>
        <end position="206"/>
    </location>
</feature>
<protein>
    <recommendedName>
        <fullName evidence="9">Zinc/iron permease</fullName>
    </recommendedName>
</protein>
<comment type="subcellular location">
    <subcellularLocation>
        <location evidence="1">Membrane</location>
        <topology evidence="1">Multi-pass membrane protein</topology>
    </subcellularLocation>
</comment>
<accession>A0A0C9Z668</accession>
<feature type="region of interest" description="Disordered" evidence="5">
    <location>
        <begin position="1"/>
        <end position="60"/>
    </location>
</feature>
<organism evidence="7 8">
    <name type="scientific">Pisolithus microcarpus 441</name>
    <dbReference type="NCBI Taxonomy" id="765257"/>
    <lineage>
        <taxon>Eukaryota</taxon>
        <taxon>Fungi</taxon>
        <taxon>Dikarya</taxon>
        <taxon>Basidiomycota</taxon>
        <taxon>Agaricomycotina</taxon>
        <taxon>Agaricomycetes</taxon>
        <taxon>Agaricomycetidae</taxon>
        <taxon>Boletales</taxon>
        <taxon>Sclerodermatineae</taxon>
        <taxon>Pisolithaceae</taxon>
        <taxon>Pisolithus</taxon>
    </lineage>
</organism>
<feature type="transmembrane region" description="Helical" evidence="6">
    <location>
        <begin position="357"/>
        <end position="374"/>
    </location>
</feature>
<reference evidence="8" key="2">
    <citation type="submission" date="2015-01" db="EMBL/GenBank/DDBJ databases">
        <title>Evolutionary Origins and Diversification of the Mycorrhizal Mutualists.</title>
        <authorList>
            <consortium name="DOE Joint Genome Institute"/>
            <consortium name="Mycorrhizal Genomics Consortium"/>
            <person name="Kohler A."/>
            <person name="Kuo A."/>
            <person name="Nagy L.G."/>
            <person name="Floudas D."/>
            <person name="Copeland A."/>
            <person name="Barry K.W."/>
            <person name="Cichocki N."/>
            <person name="Veneault-Fourrey C."/>
            <person name="LaButti K."/>
            <person name="Lindquist E.A."/>
            <person name="Lipzen A."/>
            <person name="Lundell T."/>
            <person name="Morin E."/>
            <person name="Murat C."/>
            <person name="Riley R."/>
            <person name="Ohm R."/>
            <person name="Sun H."/>
            <person name="Tunlid A."/>
            <person name="Henrissat B."/>
            <person name="Grigoriev I.V."/>
            <person name="Hibbett D.S."/>
            <person name="Martin F."/>
        </authorList>
    </citation>
    <scope>NUCLEOTIDE SEQUENCE [LARGE SCALE GENOMIC DNA]</scope>
    <source>
        <strain evidence="8">441</strain>
    </source>
</reference>